<reference evidence="2 3" key="1">
    <citation type="submission" date="2022-11" db="EMBL/GenBank/DDBJ databases">
        <title>The characterization of three novel Bacteroidetes species and genomic analysis of their roles in tidal elemental geochemical cycles.</title>
        <authorList>
            <person name="Ma K."/>
        </authorList>
    </citation>
    <scope>NUCLEOTIDE SEQUENCE [LARGE SCALE GENOMIC DNA]</scope>
    <source>
        <strain evidence="2 3">M17</strain>
    </source>
</reference>
<protein>
    <recommendedName>
        <fullName evidence="1">Fibrobacter succinogenes major paralogous domain-containing protein</fullName>
    </recommendedName>
</protein>
<sequence>MRKDNFIKIFRRSYSFLLFIFLLYSCSPDEEVFDLNPNAGPSFTDIENEGYVVQLNAVPVKEPLVGTWRIYIGENGRFEDFNNPRTKFYGEPGESYQLGWEVSNGNQYEASTITVSFKAMEPVILSPTQNIDTLFNNVSHYLKAEEPKFGATGHWEIVTGIGGRIENAQQAEAQFIGKEFSSYSLKWVLTYGSKVVSQEISFRTDELRANAGPDQLDIKNDKEAVRKFFTLEGFLPAGATASWEVIRNSDKAILYNIDNPNSLIEGIADSLYTLIWKVDLDEYSSTDTVDIRFRGKWGMFKDSRDNQTYKYTEINGLEWMAENYNYAANPGNGSWYYGFAYRAVIEDGFAVETEEDRKKYGRLYDYFTARDFAPEGWRLPTPQEVQNLIISLGGTLYAKEDLVENGSTGLDLDYPGHLSFSSFSDPAFRNVFVEQDMTGLFWTESYVSTNGSAYALYISTQSNDIGNTVILADYYALPVRYVREVQK</sequence>
<gene>
    <name evidence="2" type="ORF">OO013_08140</name>
</gene>
<keyword evidence="3" id="KW-1185">Reference proteome</keyword>
<accession>A0ABT3RPV8</accession>
<name>A0ABT3RPV8_9BACT</name>
<dbReference type="EMBL" id="JAPFQN010000005">
    <property type="protein sequence ID" value="MCX2743831.1"/>
    <property type="molecule type" value="Genomic_DNA"/>
</dbReference>
<dbReference type="Pfam" id="PF09603">
    <property type="entry name" value="Fib_succ_major"/>
    <property type="match status" value="1"/>
</dbReference>
<evidence type="ECO:0000313" key="3">
    <source>
        <dbReference type="Proteomes" id="UP001209885"/>
    </source>
</evidence>
<comment type="caution">
    <text evidence="2">The sequence shown here is derived from an EMBL/GenBank/DDBJ whole genome shotgun (WGS) entry which is preliminary data.</text>
</comment>
<dbReference type="RefSeq" id="WP_266056280.1">
    <property type="nucleotide sequence ID" value="NZ_JAPFQN010000005.1"/>
</dbReference>
<dbReference type="NCBIfam" id="TIGR02145">
    <property type="entry name" value="Fib_succ_major"/>
    <property type="match status" value="1"/>
</dbReference>
<evidence type="ECO:0000259" key="1">
    <source>
        <dbReference type="Pfam" id="PF09603"/>
    </source>
</evidence>
<dbReference type="Proteomes" id="UP001209885">
    <property type="component" value="Unassembled WGS sequence"/>
</dbReference>
<dbReference type="PROSITE" id="PS51257">
    <property type="entry name" value="PROKAR_LIPOPROTEIN"/>
    <property type="match status" value="1"/>
</dbReference>
<feature type="domain" description="Fibrobacter succinogenes major paralogous" evidence="1">
    <location>
        <begin position="313"/>
        <end position="483"/>
    </location>
</feature>
<proteinExistence type="predicted"/>
<dbReference type="InterPro" id="IPR011871">
    <property type="entry name" value="Fib_succ_major"/>
</dbReference>
<evidence type="ECO:0000313" key="2">
    <source>
        <dbReference type="EMBL" id="MCX2743831.1"/>
    </source>
</evidence>
<organism evidence="2 3">
    <name type="scientific">Mangrovivirga halotolerans</name>
    <dbReference type="NCBI Taxonomy" id="2993936"/>
    <lineage>
        <taxon>Bacteria</taxon>
        <taxon>Pseudomonadati</taxon>
        <taxon>Bacteroidota</taxon>
        <taxon>Cytophagia</taxon>
        <taxon>Cytophagales</taxon>
        <taxon>Mangrovivirgaceae</taxon>
        <taxon>Mangrovivirga</taxon>
    </lineage>
</organism>